<dbReference type="Pfam" id="PF20435">
    <property type="entry name" value="ASY3-like"/>
    <property type="match status" value="1"/>
</dbReference>
<evidence type="ECO:0000259" key="2">
    <source>
        <dbReference type="Pfam" id="PF20435"/>
    </source>
</evidence>
<feature type="region of interest" description="Disordered" evidence="1">
    <location>
        <begin position="1"/>
        <end position="81"/>
    </location>
</feature>
<dbReference type="InterPro" id="IPR037731">
    <property type="entry name" value="ASY3-like"/>
</dbReference>
<feature type="domain" description="Meiosis-specific protein ASY3-like coiled-coil" evidence="2">
    <location>
        <begin position="61"/>
        <end position="250"/>
    </location>
</feature>
<protein>
    <recommendedName>
        <fullName evidence="2">Meiosis-specific protein ASY3-like coiled-coil domain-containing protein</fullName>
    </recommendedName>
</protein>
<gene>
    <name evidence="3" type="ORF">AQUCO_00300260v1</name>
</gene>
<organism evidence="3 4">
    <name type="scientific">Aquilegia coerulea</name>
    <name type="common">Rocky mountain columbine</name>
    <dbReference type="NCBI Taxonomy" id="218851"/>
    <lineage>
        <taxon>Eukaryota</taxon>
        <taxon>Viridiplantae</taxon>
        <taxon>Streptophyta</taxon>
        <taxon>Embryophyta</taxon>
        <taxon>Tracheophyta</taxon>
        <taxon>Spermatophyta</taxon>
        <taxon>Magnoliopsida</taxon>
        <taxon>Ranunculales</taxon>
        <taxon>Ranunculaceae</taxon>
        <taxon>Thalictroideae</taxon>
        <taxon>Aquilegia</taxon>
    </lineage>
</organism>
<dbReference type="GO" id="GO:0051321">
    <property type="term" value="P:meiotic cell cycle"/>
    <property type="evidence" value="ECO:0007669"/>
    <property type="project" value="InterPro"/>
</dbReference>
<dbReference type="InParanoid" id="A0A2G5EXZ2"/>
<dbReference type="Proteomes" id="UP000230069">
    <property type="component" value="Unassembled WGS sequence"/>
</dbReference>
<dbReference type="STRING" id="218851.A0A2G5EXZ2"/>
<dbReference type="OrthoDB" id="751607at2759"/>
<dbReference type="PANTHER" id="PTHR36027:SF1">
    <property type="entry name" value="MEIOSIS-SPECIFIC PROTEIN ASY3"/>
    <property type="match status" value="1"/>
</dbReference>
<evidence type="ECO:0000313" key="4">
    <source>
        <dbReference type="Proteomes" id="UP000230069"/>
    </source>
</evidence>
<reference evidence="3 4" key="1">
    <citation type="submission" date="2017-09" db="EMBL/GenBank/DDBJ databases">
        <title>WGS assembly of Aquilegia coerulea Goldsmith.</title>
        <authorList>
            <person name="Hodges S."/>
            <person name="Kramer E."/>
            <person name="Nordborg M."/>
            <person name="Tomkins J."/>
            <person name="Borevitz J."/>
            <person name="Derieg N."/>
            <person name="Yan J."/>
            <person name="Mihaltcheva S."/>
            <person name="Hayes R.D."/>
            <person name="Rokhsar D."/>
        </authorList>
    </citation>
    <scope>NUCLEOTIDE SEQUENCE [LARGE SCALE GENOMIC DNA]</scope>
    <source>
        <strain evidence="4">cv. Goldsmith</strain>
    </source>
</reference>
<dbReference type="PANTHER" id="PTHR36027">
    <property type="entry name" value="MEIOSIS-SPECIFIC PROTEIN ASY3"/>
    <property type="match status" value="1"/>
</dbReference>
<keyword evidence="4" id="KW-1185">Reference proteome</keyword>
<proteinExistence type="predicted"/>
<dbReference type="EMBL" id="KZ305020">
    <property type="protein sequence ID" value="PIA60628.1"/>
    <property type="molecule type" value="Genomic_DNA"/>
</dbReference>
<accession>A0A2G5EXZ2</accession>
<feature type="compositionally biased region" description="Polar residues" evidence="1">
    <location>
        <begin position="58"/>
        <end position="68"/>
    </location>
</feature>
<evidence type="ECO:0000256" key="1">
    <source>
        <dbReference type="SAM" id="MobiDB-lite"/>
    </source>
</evidence>
<sequence length="254" mass="28978">MWTAGFDKPEKSRVNIPPSKRRRGDGLTTVVPTQKGSDKHEKPRVIHPSKRRRRSGLKNVSPTQNGTEDINELEQPDDQNHEDGLTRTVAVFASALEKFKTKMHTGTNKKSSEILASVAEEIQLQLQNVNSQINRDVLKFTNLSKSKRKSLETRFQEQHEQLKSIQCKFKEEVAQHLQECKSTLEDLEAFQIELKGNAKKQKALHQKILLQVEEAIEKQLTDADKRITDIHKGAREKMCQLKHVITEGLKGGFI</sequence>
<evidence type="ECO:0000313" key="3">
    <source>
        <dbReference type="EMBL" id="PIA60628.1"/>
    </source>
</evidence>
<feature type="compositionally biased region" description="Basic residues" evidence="1">
    <location>
        <begin position="45"/>
        <end position="56"/>
    </location>
</feature>
<dbReference type="AlphaFoldDB" id="A0A2G5EXZ2"/>
<name>A0A2G5EXZ2_AQUCA</name>
<dbReference type="InterPro" id="IPR046845">
    <property type="entry name" value="ASY3-like_CC"/>
</dbReference>